<protein>
    <submittedName>
        <fullName evidence="1">DNA primase</fullName>
    </submittedName>
</protein>
<dbReference type="Proteomes" id="UP001199644">
    <property type="component" value="Unassembled WGS sequence"/>
</dbReference>
<name>A0AAW5EEN3_CAMJU</name>
<gene>
    <name evidence="1" type="ORF">LZC39_15135</name>
</gene>
<sequence length="108" mass="12859">LSQIEFLWGICKVNLAFLNHINITNSYLALKKQIFTLIEKNFVLLSKNLNDHELVEFLKENLFLLKNEKDEEKLEALFKNLHRFFSAKNLDIKILKNNSENDYNEEPF</sequence>
<dbReference type="EMBL" id="JAJUOL010000950">
    <property type="protein sequence ID" value="MCH3853421.1"/>
    <property type="molecule type" value="Genomic_DNA"/>
</dbReference>
<organism evidence="1 2">
    <name type="scientific">Campylobacter jejuni</name>
    <dbReference type="NCBI Taxonomy" id="197"/>
    <lineage>
        <taxon>Bacteria</taxon>
        <taxon>Pseudomonadati</taxon>
        <taxon>Campylobacterota</taxon>
        <taxon>Epsilonproteobacteria</taxon>
        <taxon>Campylobacterales</taxon>
        <taxon>Campylobacteraceae</taxon>
        <taxon>Campylobacter</taxon>
    </lineage>
</organism>
<evidence type="ECO:0000313" key="2">
    <source>
        <dbReference type="Proteomes" id="UP001199644"/>
    </source>
</evidence>
<comment type="caution">
    <text evidence="1">The sequence shown here is derived from an EMBL/GenBank/DDBJ whole genome shotgun (WGS) entry which is preliminary data.</text>
</comment>
<evidence type="ECO:0000313" key="1">
    <source>
        <dbReference type="EMBL" id="MCH3853421.1"/>
    </source>
</evidence>
<reference evidence="1" key="1">
    <citation type="submission" date="2021-12" db="EMBL/GenBank/DDBJ databases">
        <title>Prevalence of phenicol resistance gene fexA in Campylobacter isolated from poultry supply chain.</title>
        <authorList>
            <person name="Tang B."/>
            <person name="Zheng X."/>
            <person name="Lin J."/>
            <person name="Lin R."/>
            <person name="Yang H."/>
            <person name="Shen Z."/>
            <person name="Xia F."/>
        </authorList>
    </citation>
    <scope>NUCLEOTIDE SEQUENCE</scope>
    <source>
        <strain evidence="1">CJHN2011004</strain>
    </source>
</reference>
<feature type="non-terminal residue" evidence="1">
    <location>
        <position position="1"/>
    </location>
</feature>
<proteinExistence type="predicted"/>
<dbReference type="AlphaFoldDB" id="A0AAW5EEN3"/>
<accession>A0AAW5EEN3</accession>